<dbReference type="CDD" id="cd02440">
    <property type="entry name" value="AdoMet_MTases"/>
    <property type="match status" value="1"/>
</dbReference>
<dbReference type="InterPro" id="IPR029063">
    <property type="entry name" value="SAM-dependent_MTases_sf"/>
</dbReference>
<proteinExistence type="inferred from homology"/>
<name>A0A0G1TL27_9BACT</name>
<evidence type="ECO:0000259" key="4">
    <source>
        <dbReference type="Pfam" id="PF08241"/>
    </source>
</evidence>
<dbReference type="Gene3D" id="3.40.50.150">
    <property type="entry name" value="Vaccinia Virus protein VP39"/>
    <property type="match status" value="1"/>
</dbReference>
<comment type="caution">
    <text evidence="5">The sequence shown here is derived from an EMBL/GenBank/DDBJ whole genome shotgun (WGS) entry which is preliminary data.</text>
</comment>
<dbReference type="InterPro" id="IPR013216">
    <property type="entry name" value="Methyltransf_11"/>
</dbReference>
<dbReference type="PANTHER" id="PTHR44942:SF4">
    <property type="entry name" value="METHYLTRANSFERASE TYPE 11 DOMAIN-CONTAINING PROTEIN"/>
    <property type="match status" value="1"/>
</dbReference>
<evidence type="ECO:0000256" key="3">
    <source>
        <dbReference type="ARBA" id="ARBA00022679"/>
    </source>
</evidence>
<dbReference type="EMBL" id="LCNM01000031">
    <property type="protein sequence ID" value="KKU54878.1"/>
    <property type="molecule type" value="Genomic_DNA"/>
</dbReference>
<dbReference type="Proteomes" id="UP000034607">
    <property type="component" value="Unassembled WGS sequence"/>
</dbReference>
<feature type="domain" description="Methyltransferase type 11" evidence="4">
    <location>
        <begin position="43"/>
        <end position="142"/>
    </location>
</feature>
<evidence type="ECO:0000313" key="5">
    <source>
        <dbReference type="EMBL" id="KKU54878.1"/>
    </source>
</evidence>
<dbReference type="GO" id="GO:0008757">
    <property type="term" value="F:S-adenosylmethionine-dependent methyltransferase activity"/>
    <property type="evidence" value="ECO:0007669"/>
    <property type="project" value="InterPro"/>
</dbReference>
<evidence type="ECO:0000313" key="6">
    <source>
        <dbReference type="Proteomes" id="UP000034607"/>
    </source>
</evidence>
<evidence type="ECO:0000256" key="1">
    <source>
        <dbReference type="ARBA" id="ARBA00008361"/>
    </source>
</evidence>
<gene>
    <name evidence="5" type="ORF">UX78_C0031G0006</name>
</gene>
<sequence>MTHHYDDPQYSYPEYWTQRSYEQQAETIALTSLLRGYKFPSCVDIGAGFGRLVPTLHRFCRRIILIDPSARQRSLAQKYLAASPSLNLSHFTILSGTAQSTRLPARTTSLAVLIRVAHHLPNLLQVFQETHRILKPGGIFIFEFANSQNFKSRLKSMFVGQPILLTPLEKRSSTNIKKNSIPFVNHHPATVKKLLLQSGFAIDQILSVSNFRHPLIKQVLPISFLLTLEKISQPLLSPLYFGPSIFIKAHKIDN</sequence>
<accession>A0A0G1TL27</accession>
<reference evidence="5 6" key="1">
    <citation type="journal article" date="2015" name="Nature">
        <title>rRNA introns, odd ribosomes, and small enigmatic genomes across a large radiation of phyla.</title>
        <authorList>
            <person name="Brown C.T."/>
            <person name="Hug L.A."/>
            <person name="Thomas B.C."/>
            <person name="Sharon I."/>
            <person name="Castelle C.J."/>
            <person name="Singh A."/>
            <person name="Wilkins M.J."/>
            <person name="Williams K.H."/>
            <person name="Banfield J.F."/>
        </authorList>
    </citation>
    <scope>NUCLEOTIDE SEQUENCE [LARGE SCALE GENOMIC DNA]</scope>
</reference>
<comment type="similarity">
    <text evidence="1">Belongs to the methyltransferase superfamily.</text>
</comment>
<keyword evidence="2" id="KW-0489">Methyltransferase</keyword>
<keyword evidence="3" id="KW-0808">Transferase</keyword>
<dbReference type="AlphaFoldDB" id="A0A0G1TL27"/>
<dbReference type="SUPFAM" id="SSF53335">
    <property type="entry name" value="S-adenosyl-L-methionine-dependent methyltransferases"/>
    <property type="match status" value="1"/>
</dbReference>
<dbReference type="PANTHER" id="PTHR44942">
    <property type="entry name" value="METHYLTRANSF_11 DOMAIN-CONTAINING PROTEIN"/>
    <property type="match status" value="1"/>
</dbReference>
<evidence type="ECO:0000256" key="2">
    <source>
        <dbReference type="ARBA" id="ARBA00022603"/>
    </source>
</evidence>
<dbReference type="InterPro" id="IPR051052">
    <property type="entry name" value="Diverse_substrate_MTase"/>
</dbReference>
<dbReference type="GO" id="GO:0032259">
    <property type="term" value="P:methylation"/>
    <property type="evidence" value="ECO:0007669"/>
    <property type="project" value="UniProtKB-KW"/>
</dbReference>
<organism evidence="5 6">
    <name type="scientific">Candidatus Amesbacteria bacterium GW2011_GWA2_47_11</name>
    <dbReference type="NCBI Taxonomy" id="1618357"/>
    <lineage>
        <taxon>Bacteria</taxon>
        <taxon>Candidatus Amesiibacteriota</taxon>
    </lineage>
</organism>
<protein>
    <recommendedName>
        <fullName evidence="4">Methyltransferase type 11 domain-containing protein</fullName>
    </recommendedName>
</protein>
<dbReference type="Pfam" id="PF08241">
    <property type="entry name" value="Methyltransf_11"/>
    <property type="match status" value="1"/>
</dbReference>